<feature type="domain" description="ILEI/PANDER" evidence="7">
    <location>
        <begin position="122"/>
        <end position="209"/>
    </location>
</feature>
<accession>A0A4W3IFU5</accession>
<evidence type="ECO:0000256" key="4">
    <source>
        <dbReference type="ARBA" id="ARBA00022729"/>
    </source>
</evidence>
<dbReference type="InParanoid" id="A0A4W3IFU5"/>
<comment type="similarity">
    <text evidence="2">Belongs to the FAM3 family.</text>
</comment>
<evidence type="ECO:0000259" key="7">
    <source>
        <dbReference type="Pfam" id="PF15711"/>
    </source>
</evidence>
<protein>
    <recommendedName>
        <fullName evidence="7">ILEI/PANDER domain-containing protein</fullName>
    </recommendedName>
</protein>
<reference evidence="9" key="3">
    <citation type="journal article" date="2014" name="Nature">
        <title>Elephant shark genome provides unique insights into gnathostome evolution.</title>
        <authorList>
            <consortium name="International Elephant Shark Genome Sequencing Consortium"/>
            <person name="Venkatesh B."/>
            <person name="Lee A.P."/>
            <person name="Ravi V."/>
            <person name="Maurya A.K."/>
            <person name="Lian M.M."/>
            <person name="Swann J.B."/>
            <person name="Ohta Y."/>
            <person name="Flajnik M.F."/>
            <person name="Sutoh Y."/>
            <person name="Kasahara M."/>
            <person name="Hoon S."/>
            <person name="Gangu V."/>
            <person name="Roy S.W."/>
            <person name="Irimia M."/>
            <person name="Korzh V."/>
            <person name="Kondrychyn I."/>
            <person name="Lim Z.W."/>
            <person name="Tay B.H."/>
            <person name="Tohari S."/>
            <person name="Kong K.W."/>
            <person name="Ho S."/>
            <person name="Lorente-Galdos B."/>
            <person name="Quilez J."/>
            <person name="Marques-Bonet T."/>
            <person name="Raney B.J."/>
            <person name="Ingham P.W."/>
            <person name="Tay A."/>
            <person name="Hillier L.W."/>
            <person name="Minx P."/>
            <person name="Boehm T."/>
            <person name="Wilson R.K."/>
            <person name="Brenner S."/>
            <person name="Warren W.C."/>
        </authorList>
    </citation>
    <scope>NUCLEOTIDE SEQUENCE [LARGE SCALE GENOMIC DNA]</scope>
</reference>
<dbReference type="Pfam" id="PF15711">
    <property type="entry name" value="ILEI"/>
    <property type="match status" value="1"/>
</dbReference>
<dbReference type="AlphaFoldDB" id="A0A4W3IFU5"/>
<dbReference type="Ensembl" id="ENSCMIT00000029590.1">
    <property type="protein sequence ID" value="ENSCMIP00000029124.1"/>
    <property type="gene ID" value="ENSCMIG00000012612.1"/>
</dbReference>
<reference evidence="9" key="2">
    <citation type="journal article" date="2007" name="PLoS Biol.">
        <title>Survey sequencing and comparative analysis of the elephant shark (Callorhinchus milii) genome.</title>
        <authorList>
            <person name="Venkatesh B."/>
            <person name="Kirkness E.F."/>
            <person name="Loh Y.H."/>
            <person name="Halpern A.L."/>
            <person name="Lee A.P."/>
            <person name="Johnson J."/>
            <person name="Dandona N."/>
            <person name="Viswanathan L.D."/>
            <person name="Tay A."/>
            <person name="Venter J.C."/>
            <person name="Strausberg R.L."/>
            <person name="Brenner S."/>
        </authorList>
    </citation>
    <scope>NUCLEOTIDE SEQUENCE [LARGE SCALE GENOMIC DNA]</scope>
</reference>
<keyword evidence="4" id="KW-0732">Signal</keyword>
<evidence type="ECO:0000313" key="8">
    <source>
        <dbReference type="Ensembl" id="ENSCMIP00000029124.1"/>
    </source>
</evidence>
<reference evidence="9" key="1">
    <citation type="journal article" date="2006" name="Science">
        <title>Ancient noncoding elements conserved in the human genome.</title>
        <authorList>
            <person name="Venkatesh B."/>
            <person name="Kirkness E.F."/>
            <person name="Loh Y.H."/>
            <person name="Halpern A.L."/>
            <person name="Lee A.P."/>
            <person name="Johnson J."/>
            <person name="Dandona N."/>
            <person name="Viswanathan L.D."/>
            <person name="Tay A."/>
            <person name="Venter J.C."/>
            <person name="Strausberg R.L."/>
            <person name="Brenner S."/>
        </authorList>
    </citation>
    <scope>NUCLEOTIDE SEQUENCE [LARGE SCALE GENOMIC DNA]</scope>
</reference>
<dbReference type="InterPro" id="IPR039220">
    <property type="entry name" value="FAM3"/>
</dbReference>
<dbReference type="GO" id="GO:0030246">
    <property type="term" value="F:carbohydrate binding"/>
    <property type="evidence" value="ECO:0007669"/>
    <property type="project" value="UniProtKB-KW"/>
</dbReference>
<comment type="subcellular location">
    <subcellularLocation>
        <location evidence="1">Secreted</location>
    </subcellularLocation>
</comment>
<keyword evidence="5" id="KW-0430">Lectin</keyword>
<keyword evidence="6" id="KW-1015">Disulfide bond</keyword>
<name>A0A4W3IFU5_CALMI</name>
<evidence type="ECO:0000256" key="2">
    <source>
        <dbReference type="ARBA" id="ARBA00010905"/>
    </source>
</evidence>
<dbReference type="GO" id="GO:0005576">
    <property type="term" value="C:extracellular region"/>
    <property type="evidence" value="ECO:0007669"/>
    <property type="project" value="UniProtKB-SubCell"/>
</dbReference>
<dbReference type="PROSITE" id="PS52031">
    <property type="entry name" value="GG_LECTIN"/>
    <property type="match status" value="1"/>
</dbReference>
<organism evidence="8 9">
    <name type="scientific">Callorhinchus milii</name>
    <name type="common">Ghost shark</name>
    <dbReference type="NCBI Taxonomy" id="7868"/>
    <lineage>
        <taxon>Eukaryota</taxon>
        <taxon>Metazoa</taxon>
        <taxon>Chordata</taxon>
        <taxon>Craniata</taxon>
        <taxon>Vertebrata</taxon>
        <taxon>Chondrichthyes</taxon>
        <taxon>Holocephali</taxon>
        <taxon>Chimaeriformes</taxon>
        <taxon>Callorhinchidae</taxon>
        <taxon>Callorhinchus</taxon>
    </lineage>
</organism>
<dbReference type="PANTHER" id="PTHR14592">
    <property type="entry name" value="UNCHARACTERIZED FAM3"/>
    <property type="match status" value="1"/>
</dbReference>
<evidence type="ECO:0000256" key="1">
    <source>
        <dbReference type="ARBA" id="ARBA00004613"/>
    </source>
</evidence>
<evidence type="ECO:0000256" key="3">
    <source>
        <dbReference type="ARBA" id="ARBA00022525"/>
    </source>
</evidence>
<evidence type="ECO:0000256" key="5">
    <source>
        <dbReference type="ARBA" id="ARBA00022734"/>
    </source>
</evidence>
<gene>
    <name evidence="8" type="primary">LOC103187300</name>
</gene>
<evidence type="ECO:0000256" key="6">
    <source>
        <dbReference type="ARBA" id="ARBA00023157"/>
    </source>
</evidence>
<keyword evidence="3" id="KW-0964">Secreted</keyword>
<keyword evidence="9" id="KW-1185">Reference proteome</keyword>
<dbReference type="GeneTree" id="ENSGT00950000183004"/>
<dbReference type="InterPro" id="IPR039477">
    <property type="entry name" value="ILEI/PANDER_dom"/>
</dbReference>
<sequence length="252" mass="27964">MYDSLIVPQAASHKKFCVFLAIALAVSWYAGKLAADVVYSGTLSQTANKIWKIAKEQILNARSVPIFADRRPVEHNCSHSVSCSKGMAPFLLLSGVAQVKSPEICFQSKVVMGEVKSNIGGGMNVAVLDAKSGQPLHTKYFNMWDEDNSGPLVTFLKRAPSRSVILMVMSNDGSTQLSKAARNYIRLLGSSQIQQLKSSGNWVFIGTKGISLPKEMIREKITHRQRTNIKYKDWISEIYLEGCFPLKTFKDI</sequence>
<evidence type="ECO:0000313" key="9">
    <source>
        <dbReference type="Proteomes" id="UP000314986"/>
    </source>
</evidence>
<reference evidence="8" key="4">
    <citation type="submission" date="2025-08" db="UniProtKB">
        <authorList>
            <consortium name="Ensembl"/>
        </authorList>
    </citation>
    <scope>IDENTIFICATION</scope>
</reference>
<dbReference type="Proteomes" id="UP000314986">
    <property type="component" value="Unassembled WGS sequence"/>
</dbReference>
<proteinExistence type="inferred from homology"/>
<reference evidence="8" key="5">
    <citation type="submission" date="2025-09" db="UniProtKB">
        <authorList>
            <consortium name="Ensembl"/>
        </authorList>
    </citation>
    <scope>IDENTIFICATION</scope>
</reference>